<dbReference type="PANTHER" id="PTHR48154">
    <property type="entry name" value="PROTEIN, PUTATIVE-RELATED"/>
    <property type="match status" value="1"/>
</dbReference>
<dbReference type="Pfam" id="PF24924">
    <property type="entry name" value="DUF7745"/>
    <property type="match status" value="1"/>
</dbReference>
<gene>
    <name evidence="2" type="ORF">H5410_001585</name>
</gene>
<dbReference type="PANTHER" id="PTHR48154:SF1">
    <property type="entry name" value="PROTEIN, PUTATIVE-RELATED"/>
    <property type="match status" value="1"/>
</dbReference>
<feature type="domain" description="DUF7745" evidence="1">
    <location>
        <begin position="19"/>
        <end position="91"/>
    </location>
</feature>
<dbReference type="InterPro" id="IPR056647">
    <property type="entry name" value="DUF7745"/>
</dbReference>
<organism evidence="2 3">
    <name type="scientific">Solanum commersonii</name>
    <name type="common">Commerson's wild potato</name>
    <name type="synonym">Commerson's nightshade</name>
    <dbReference type="NCBI Taxonomy" id="4109"/>
    <lineage>
        <taxon>Eukaryota</taxon>
        <taxon>Viridiplantae</taxon>
        <taxon>Streptophyta</taxon>
        <taxon>Embryophyta</taxon>
        <taxon>Tracheophyta</taxon>
        <taxon>Spermatophyta</taxon>
        <taxon>Magnoliopsida</taxon>
        <taxon>eudicotyledons</taxon>
        <taxon>Gunneridae</taxon>
        <taxon>Pentapetalae</taxon>
        <taxon>asterids</taxon>
        <taxon>lamiids</taxon>
        <taxon>Solanales</taxon>
        <taxon>Solanaceae</taxon>
        <taxon>Solanoideae</taxon>
        <taxon>Solaneae</taxon>
        <taxon>Solanum</taxon>
    </lineage>
</organism>
<dbReference type="AlphaFoldDB" id="A0A9J6AZK7"/>
<keyword evidence="3" id="KW-1185">Reference proteome</keyword>
<name>A0A9J6AZK7_SOLCO</name>
<evidence type="ECO:0000313" key="2">
    <source>
        <dbReference type="EMBL" id="KAG5629868.1"/>
    </source>
</evidence>
<dbReference type="EMBL" id="JACXVP010000001">
    <property type="protein sequence ID" value="KAG5629868.1"/>
    <property type="molecule type" value="Genomic_DNA"/>
</dbReference>
<protein>
    <recommendedName>
        <fullName evidence="1">DUF7745 domain-containing protein</fullName>
    </recommendedName>
</protein>
<reference evidence="2 3" key="1">
    <citation type="submission" date="2020-09" db="EMBL/GenBank/DDBJ databases">
        <title>De no assembly of potato wild relative species, Solanum commersonii.</title>
        <authorList>
            <person name="Cho K."/>
        </authorList>
    </citation>
    <scope>NUCLEOTIDE SEQUENCE [LARGE SCALE GENOMIC DNA]</scope>
    <source>
        <strain evidence="2">LZ3.2</strain>
        <tissue evidence="2">Leaf</tissue>
    </source>
</reference>
<dbReference type="Proteomes" id="UP000824120">
    <property type="component" value="Chromosome 1"/>
</dbReference>
<evidence type="ECO:0000259" key="1">
    <source>
        <dbReference type="Pfam" id="PF24924"/>
    </source>
</evidence>
<evidence type="ECO:0000313" key="3">
    <source>
        <dbReference type="Proteomes" id="UP000824120"/>
    </source>
</evidence>
<sequence>MTFRVITVSVPHILQNWWQNIQRIHEAEIRGDLGTLLSLLGTQCDKVFVTHLMGFWKPSTIIFKFLDFEITPTLEEFNSLTELPIRGRLPMIPSAICTGDFLNLLDLHIIRSLRYVDSGYVKLDYPFQRFGHLEGYYEYHREFECTRKAWEHMRSRVFVMAFLGVMVFSIRKGKVAHISEQPYWRCHPMKVFMDKRSDVCEDPIFFLYRVNWAEGNSNICTSSGYATIWSHPRHSSMVNQRGYMKMLSLQSRWNGKKSASRVGIHNRFGNRKGKMVHTGVLCLAEYCDSYGSSKRTRAPRVCRQLTD</sequence>
<proteinExistence type="predicted"/>
<dbReference type="OrthoDB" id="1743443at2759"/>
<accession>A0A9J6AZK7</accession>
<comment type="caution">
    <text evidence="2">The sequence shown here is derived from an EMBL/GenBank/DDBJ whole genome shotgun (WGS) entry which is preliminary data.</text>
</comment>